<dbReference type="NCBIfam" id="TIGR02421">
    <property type="entry name" value="QEGLA"/>
    <property type="match status" value="1"/>
</dbReference>
<dbReference type="Pfam" id="PF08014">
    <property type="entry name" value="MATCAP"/>
    <property type="match status" value="1"/>
</dbReference>
<evidence type="ECO:0000256" key="4">
    <source>
        <dbReference type="ARBA" id="ARBA00023049"/>
    </source>
</evidence>
<dbReference type="Proteomes" id="UP000516305">
    <property type="component" value="Chromosome"/>
</dbReference>
<protein>
    <submittedName>
        <fullName evidence="5">Flavohemoglobin expression-modulating QEGLA motif protein</fullName>
    </submittedName>
</protein>
<dbReference type="SUPFAM" id="SSF53187">
    <property type="entry name" value="Zn-dependent exopeptidases"/>
    <property type="match status" value="1"/>
</dbReference>
<dbReference type="EMBL" id="CP060139">
    <property type="protein sequence ID" value="QNR24362.1"/>
    <property type="molecule type" value="Genomic_DNA"/>
</dbReference>
<comment type="cofactor">
    <cofactor evidence="1">
        <name>Zn(2+)</name>
        <dbReference type="ChEBI" id="CHEBI:29105"/>
    </cofactor>
</comment>
<accession>A0A7H0VF64</accession>
<dbReference type="AlphaFoldDB" id="A0A7H0VF64"/>
<evidence type="ECO:0000256" key="1">
    <source>
        <dbReference type="ARBA" id="ARBA00001947"/>
    </source>
</evidence>
<dbReference type="GO" id="GO:0006508">
    <property type="term" value="P:proteolysis"/>
    <property type="evidence" value="ECO:0007669"/>
    <property type="project" value="UniProtKB-KW"/>
</dbReference>
<dbReference type="KEGG" id="chyd:H4K34_00565"/>
<name>A0A7H0VF64_9FLAO</name>
<gene>
    <name evidence="5" type="ORF">H4K34_00565</name>
</gene>
<keyword evidence="4" id="KW-0482">Metalloprotease</keyword>
<dbReference type="InterPro" id="IPR007709">
    <property type="entry name" value="N-FG_amidohydro"/>
</dbReference>
<sequence>MTTQVLSPDEIIRLIRKGECFDAQTRDGGLKIKIERYVPYVCTAIHAGSKLRESLKTRIALDDYQRWYEEDPHTDAFISSMPITLVGCDSRYEYDLNRRPVAAIYETAWGKDVWKKKLSPREQSQSLRKHHNYYRILRALVARLEERFEACIVFDMHSYNWKRWDREVPLFNIGTVRVDQERFGPYINHWQQELEKIQVPNENSVCAINDVFEGLGYNLEFLSTNFSNTLVLATEVKKVYCDESNGIDYPDVIRNLQRHLKTAILNSARHFIDKETSYNSQAPGVLLHNGIDPSLLKIDRQLHKLLRNFELLAYVNPINIDTERKRFFKKKYNEVPHFRYSPIKIHPFELKQSLSNLKTQEISDVSIRYLYEAVINSYFDKVDLLASLNSKKFLYNSLRYFGRPSHNDLQNAQYLSLLPAIPSEPKRMPYLEMEQVIQRFEEAMDRYEMKGKIELSKRVISQVMVLNSRKTVLIRPDAHFTERELGALIEHELGVHMVTTQNSNLQDLKIFNLGLPVNTRTQEGLAILAELLSGNITLKRLKKLATRVKVVDMMCNGADFNQCFRYLHQDEGMNPNDAFSLCTRIFRGGGFTKDYLYLSGFVKILRMYLNDIDLSPLLVGKTSTDFYDTLVEMIDREIVKPPLYKTHSFTAPKYEPGHGLYDYILSGLQ</sequence>
<dbReference type="PANTHER" id="PTHR31817">
    <property type="match status" value="1"/>
</dbReference>
<reference evidence="5 6" key="1">
    <citation type="submission" date="2020-08" db="EMBL/GenBank/DDBJ databases">
        <title>Croceimicrobium hydrocarbonivorans gen. nov., sp. nov., a novel marine bacterium isolated from a bacterial consortium that degrades polyethylene terephthalate.</title>
        <authorList>
            <person name="Liu R."/>
        </authorList>
    </citation>
    <scope>NUCLEOTIDE SEQUENCE [LARGE SCALE GENOMIC DNA]</scope>
    <source>
        <strain evidence="5 6">A20-9</strain>
    </source>
</reference>
<evidence type="ECO:0000256" key="3">
    <source>
        <dbReference type="ARBA" id="ARBA00022801"/>
    </source>
</evidence>
<evidence type="ECO:0000313" key="5">
    <source>
        <dbReference type="EMBL" id="QNR24362.1"/>
    </source>
</evidence>
<dbReference type="Pfam" id="PF05013">
    <property type="entry name" value="FGase"/>
    <property type="match status" value="1"/>
</dbReference>
<dbReference type="GO" id="GO:0008237">
    <property type="term" value="F:metallopeptidase activity"/>
    <property type="evidence" value="ECO:0007669"/>
    <property type="project" value="UniProtKB-KW"/>
</dbReference>
<dbReference type="InterPro" id="IPR012548">
    <property type="entry name" value="MATCAP"/>
</dbReference>
<dbReference type="SMART" id="SM01154">
    <property type="entry name" value="DUF1704"/>
    <property type="match status" value="1"/>
</dbReference>
<keyword evidence="3" id="KW-0378">Hydrolase</keyword>
<evidence type="ECO:0000313" key="6">
    <source>
        <dbReference type="Proteomes" id="UP000516305"/>
    </source>
</evidence>
<dbReference type="InterPro" id="IPR012656">
    <property type="entry name" value="CHP02421_QEGLA"/>
</dbReference>
<dbReference type="RefSeq" id="WP_210758889.1">
    <property type="nucleotide sequence ID" value="NZ_CP060139.1"/>
</dbReference>
<proteinExistence type="predicted"/>
<evidence type="ECO:0000256" key="2">
    <source>
        <dbReference type="ARBA" id="ARBA00022670"/>
    </source>
</evidence>
<dbReference type="PANTHER" id="PTHR31817:SF0">
    <property type="entry name" value="CHROMOSOME UNDETERMINED SCAFFOLD_67, WHOLE GENOME SHOTGUN SEQUENCE"/>
    <property type="match status" value="1"/>
</dbReference>
<keyword evidence="6" id="KW-1185">Reference proteome</keyword>
<keyword evidence="2" id="KW-0645">Protease</keyword>
<organism evidence="5 6">
    <name type="scientific">Croceimicrobium hydrocarbonivorans</name>
    <dbReference type="NCBI Taxonomy" id="2761580"/>
    <lineage>
        <taxon>Bacteria</taxon>
        <taxon>Pseudomonadati</taxon>
        <taxon>Bacteroidota</taxon>
        <taxon>Flavobacteriia</taxon>
        <taxon>Flavobacteriales</taxon>
        <taxon>Owenweeksiaceae</taxon>
        <taxon>Croceimicrobium</taxon>
    </lineage>
</organism>
<dbReference type="GO" id="GO:0080164">
    <property type="term" value="P:regulation of nitric oxide metabolic process"/>
    <property type="evidence" value="ECO:0007669"/>
    <property type="project" value="TreeGrafter"/>
</dbReference>
<dbReference type="Gene3D" id="3.40.630.40">
    <property type="entry name" value="Zn-dependent exopeptidases"/>
    <property type="match status" value="1"/>
</dbReference>